<evidence type="ECO:0000313" key="3">
    <source>
        <dbReference type="Proteomes" id="UP001549036"/>
    </source>
</evidence>
<keyword evidence="3" id="KW-1185">Reference proteome</keyword>
<feature type="region of interest" description="Disordered" evidence="1">
    <location>
        <begin position="89"/>
        <end position="108"/>
    </location>
</feature>
<proteinExistence type="predicted"/>
<dbReference type="RefSeq" id="WP_292303315.1">
    <property type="nucleotide sequence ID" value="NZ_JBEPLM010000007.1"/>
</dbReference>
<dbReference type="EMBL" id="JBEPLM010000007">
    <property type="protein sequence ID" value="MET3594453.1"/>
    <property type="molecule type" value="Genomic_DNA"/>
</dbReference>
<comment type="caution">
    <text evidence="2">The sequence shown here is derived from an EMBL/GenBank/DDBJ whole genome shotgun (WGS) entry which is preliminary data.</text>
</comment>
<dbReference type="Proteomes" id="UP001549036">
    <property type="component" value="Unassembled WGS sequence"/>
</dbReference>
<evidence type="ECO:0000313" key="2">
    <source>
        <dbReference type="EMBL" id="MET3594453.1"/>
    </source>
</evidence>
<name>A0ABV2HVU6_9HYPH</name>
<reference evidence="2 3" key="1">
    <citation type="submission" date="2024-06" db="EMBL/GenBank/DDBJ databases">
        <title>Genomic Encyclopedia of Type Strains, Phase IV (KMG-IV): sequencing the most valuable type-strain genomes for metagenomic binning, comparative biology and taxonomic classification.</title>
        <authorList>
            <person name="Goeker M."/>
        </authorList>
    </citation>
    <scope>NUCLEOTIDE SEQUENCE [LARGE SCALE GENOMIC DNA]</scope>
    <source>
        <strain evidence="2 3">DSM 29846</strain>
    </source>
</reference>
<gene>
    <name evidence="2" type="ORF">ABID26_003861</name>
</gene>
<sequence>MDPRTWRQAIEAQLNDLFDRATALITALDLMEADSKDLEDGADHEPYLVGWSGYNDDREATTATTKTTARQNRALALNRVCQLHWAVGSRSDREKDAGDMAEVPAYGD</sequence>
<accession>A0ABV2HVU6</accession>
<evidence type="ECO:0000256" key="1">
    <source>
        <dbReference type="SAM" id="MobiDB-lite"/>
    </source>
</evidence>
<protein>
    <submittedName>
        <fullName evidence="2">Uncharacterized protein</fullName>
    </submittedName>
</protein>
<organism evidence="2 3">
    <name type="scientific">Mesorhizobium shonense</name>
    <dbReference type="NCBI Taxonomy" id="1209948"/>
    <lineage>
        <taxon>Bacteria</taxon>
        <taxon>Pseudomonadati</taxon>
        <taxon>Pseudomonadota</taxon>
        <taxon>Alphaproteobacteria</taxon>
        <taxon>Hyphomicrobiales</taxon>
        <taxon>Phyllobacteriaceae</taxon>
        <taxon>Mesorhizobium</taxon>
    </lineage>
</organism>